<dbReference type="PANTHER" id="PTHR21496">
    <property type="entry name" value="FERREDOXIN-RELATED"/>
    <property type="match status" value="1"/>
</dbReference>
<dbReference type="Proteomes" id="UP000694546">
    <property type="component" value="Chromosome 13"/>
</dbReference>
<keyword evidence="3" id="KW-1185">Reference proteome</keyword>
<dbReference type="GO" id="GO:0051537">
    <property type="term" value="F:2 iron, 2 sulfur cluster binding"/>
    <property type="evidence" value="ECO:0007669"/>
    <property type="project" value="InterPro"/>
</dbReference>
<accession>A0A8C4ZRB7</accession>
<dbReference type="AlphaFoldDB" id="A0A8C4ZRB7"/>
<dbReference type="InterPro" id="IPR054716">
    <property type="entry name" value="Sol_Rieske_ferrdox_dom"/>
</dbReference>
<dbReference type="PANTHER" id="PTHR21496:SF16">
    <property type="entry name" value="RIESKE DOMAIN-CONTAINING PROTEIN-LIKE"/>
    <property type="match status" value="1"/>
</dbReference>
<dbReference type="GeneTree" id="ENSGT00980000200564"/>
<feature type="domain" description="Soluble Rieske-type ferredoxin" evidence="1">
    <location>
        <begin position="2"/>
        <end position="70"/>
    </location>
</feature>
<protein>
    <recommendedName>
        <fullName evidence="1">Soluble Rieske-type ferredoxin domain-containing protein</fullName>
    </recommendedName>
</protein>
<evidence type="ECO:0000313" key="2">
    <source>
        <dbReference type="Ensembl" id="ENSGMOP00000019314.2"/>
    </source>
</evidence>
<evidence type="ECO:0000259" key="1">
    <source>
        <dbReference type="Pfam" id="PF22543"/>
    </source>
</evidence>
<dbReference type="Ensembl" id="ENSGMOT00000019782.2">
    <property type="protein sequence ID" value="ENSGMOP00000019314.2"/>
    <property type="gene ID" value="ENSGMOG00000017967.2"/>
</dbReference>
<proteinExistence type="predicted"/>
<organism evidence="2 3">
    <name type="scientific">Gadus morhua</name>
    <name type="common">Atlantic cod</name>
    <dbReference type="NCBI Taxonomy" id="8049"/>
    <lineage>
        <taxon>Eukaryota</taxon>
        <taxon>Metazoa</taxon>
        <taxon>Chordata</taxon>
        <taxon>Craniata</taxon>
        <taxon>Vertebrata</taxon>
        <taxon>Euteleostomi</taxon>
        <taxon>Actinopterygii</taxon>
        <taxon>Neopterygii</taxon>
        <taxon>Teleostei</taxon>
        <taxon>Neoteleostei</taxon>
        <taxon>Acanthomorphata</taxon>
        <taxon>Zeiogadaria</taxon>
        <taxon>Gadariae</taxon>
        <taxon>Gadiformes</taxon>
        <taxon>Gadoidei</taxon>
        <taxon>Gadidae</taxon>
        <taxon>Gadus</taxon>
    </lineage>
</organism>
<reference evidence="2" key="1">
    <citation type="submission" date="2025-08" db="UniProtKB">
        <authorList>
            <consortium name="Ensembl"/>
        </authorList>
    </citation>
    <scope>IDENTIFICATION</scope>
</reference>
<dbReference type="SUPFAM" id="SSF50022">
    <property type="entry name" value="ISP domain"/>
    <property type="match status" value="1"/>
</dbReference>
<dbReference type="Gene3D" id="2.102.10.10">
    <property type="entry name" value="Rieske [2Fe-2S] iron-sulphur domain"/>
    <property type="match status" value="1"/>
</dbReference>
<dbReference type="Pfam" id="PF22543">
    <property type="entry name" value="Rieske_4"/>
    <property type="match status" value="1"/>
</dbReference>
<name>A0A8C4ZRB7_GADMO</name>
<reference evidence="2" key="2">
    <citation type="submission" date="2025-09" db="UniProtKB">
        <authorList>
            <consortium name="Ensembl"/>
        </authorList>
    </citation>
    <scope>IDENTIFICATION</scope>
</reference>
<evidence type="ECO:0000313" key="3">
    <source>
        <dbReference type="Proteomes" id="UP000694546"/>
    </source>
</evidence>
<sequence length="97" mass="11723">QGELHAIDMRCYRTFGHFNRQSCIVCPWHQYKITLGEGEALFQAVDDPTRRPLRTHWRFKGVKQRVHKVREIMESDAYETEKYRTDHKNENRTCRTN</sequence>
<dbReference type="InterPro" id="IPR036922">
    <property type="entry name" value="Rieske_2Fe-2S_sf"/>
</dbReference>